<dbReference type="RefSeq" id="WP_091936014.1">
    <property type="nucleotide sequence ID" value="NZ_FOUJ01000003.1"/>
</dbReference>
<dbReference type="EMBL" id="FOUJ01000003">
    <property type="protein sequence ID" value="SFM58198.1"/>
    <property type="molecule type" value="Genomic_DNA"/>
</dbReference>
<dbReference type="STRING" id="487685.SAMN04488696_1707"/>
<dbReference type="PROSITE" id="PS51257">
    <property type="entry name" value="PROKAR_LIPOPROTEIN"/>
    <property type="match status" value="1"/>
</dbReference>
<dbReference type="Proteomes" id="UP000198535">
    <property type="component" value="Unassembled WGS sequence"/>
</dbReference>
<keyword evidence="1" id="KW-0175">Coiled coil</keyword>
<evidence type="ECO:0000313" key="2">
    <source>
        <dbReference type="EMBL" id="SFM58198.1"/>
    </source>
</evidence>
<evidence type="ECO:0000256" key="1">
    <source>
        <dbReference type="SAM" id="Coils"/>
    </source>
</evidence>
<evidence type="ECO:0000313" key="3">
    <source>
        <dbReference type="Proteomes" id="UP000198535"/>
    </source>
</evidence>
<keyword evidence="3" id="KW-1185">Reference proteome</keyword>
<reference evidence="3" key="1">
    <citation type="submission" date="2016-10" db="EMBL/GenBank/DDBJ databases">
        <authorList>
            <person name="Varghese N."/>
            <person name="Submissions S."/>
        </authorList>
    </citation>
    <scope>NUCLEOTIDE SEQUENCE [LARGE SCALE GENOMIC DNA]</scope>
    <source>
        <strain evidence="3">Mob M</strain>
    </source>
</reference>
<dbReference type="AlphaFoldDB" id="A0A1I4S104"/>
<feature type="coiled-coil region" evidence="1">
    <location>
        <begin position="53"/>
        <end position="87"/>
    </location>
</feature>
<protein>
    <submittedName>
        <fullName evidence="2">Uncharacterized protein</fullName>
    </submittedName>
</protein>
<dbReference type="OrthoDB" id="382054at2157"/>
<organism evidence="2 3">
    <name type="scientific">Methanolobus profundi</name>
    <dbReference type="NCBI Taxonomy" id="487685"/>
    <lineage>
        <taxon>Archaea</taxon>
        <taxon>Methanobacteriati</taxon>
        <taxon>Methanobacteriota</taxon>
        <taxon>Stenosarchaea group</taxon>
        <taxon>Methanomicrobia</taxon>
        <taxon>Methanosarcinales</taxon>
        <taxon>Methanosarcinaceae</taxon>
        <taxon>Methanolobus</taxon>
    </lineage>
</organism>
<proteinExistence type="predicted"/>
<accession>A0A1I4S104</accession>
<gene>
    <name evidence="2" type="ORF">SAMN04488696_1707</name>
</gene>
<name>A0A1I4S104_9EURY</name>
<sequence>MTKFRNIAIIAVLLCALVISGCTDKGTTEDDIQIAEEEQNLSVADEALNEEMVGITDTEIQDLEAELAELEALINEMELEEEIVVEEI</sequence>